<name>A0ABR7XHF1_9BACT</name>
<organism evidence="1 2">
    <name type="scientific">Pontibacter aquaedesilientis</name>
    <dbReference type="NCBI Taxonomy" id="2766980"/>
    <lineage>
        <taxon>Bacteria</taxon>
        <taxon>Pseudomonadati</taxon>
        <taxon>Bacteroidota</taxon>
        <taxon>Cytophagia</taxon>
        <taxon>Cytophagales</taxon>
        <taxon>Hymenobacteraceae</taxon>
        <taxon>Pontibacter</taxon>
    </lineage>
</organism>
<dbReference type="Gene3D" id="3.40.50.300">
    <property type="entry name" value="P-loop containing nucleotide triphosphate hydrolases"/>
    <property type="match status" value="1"/>
</dbReference>
<accession>A0ABR7XHF1</accession>
<evidence type="ECO:0000313" key="1">
    <source>
        <dbReference type="EMBL" id="MBD1397712.1"/>
    </source>
</evidence>
<evidence type="ECO:0008006" key="3">
    <source>
        <dbReference type="Google" id="ProtNLM"/>
    </source>
</evidence>
<reference evidence="1 2" key="1">
    <citation type="submission" date="2020-09" db="EMBL/GenBank/DDBJ databases">
        <title>Genome sequencing and assembly of Pontibacter sp.</title>
        <authorList>
            <person name="Chhetri G."/>
        </authorList>
    </citation>
    <scope>NUCLEOTIDE SEQUENCE [LARGE SCALE GENOMIC DNA]</scope>
    <source>
        <strain evidence="1 2">JH31</strain>
    </source>
</reference>
<protein>
    <recommendedName>
        <fullName evidence="3">Thymidylate kinase</fullName>
    </recommendedName>
</protein>
<dbReference type="Proteomes" id="UP000625551">
    <property type="component" value="Unassembled WGS sequence"/>
</dbReference>
<proteinExistence type="predicted"/>
<sequence length="476" mass="54668">MQEYAISKESVRLLEELKNANISFAHWKSNSHLLKSLAGKTDLDILIKPENRSRFESSMQDLGYKRLVSQPWSTYPNVDDWIGLDQETGCLLHLHTHYALVTGIQHVKHLYLPWLDIFFDHVVTDEKTGWPIPKPELEAIILFVRIWAKMPPAERIKSVPSIPPYIKEELITLLRKSSFEDFESLCAELKLKTPNNFKATYTSILTDQDSGSILKVAQAFYEQLTPFFRLPWSLSLLRSSYFKLNIKAQKKSIRFFGPRRLGKTLQGGGKVIALIGSDGSGKSTLSHDLLEWLTYKIDTHYFYMGKNPHIRSYKKTVLSKSGLLFSDNRFSKFMRRKLGKLYHIFLIKEKLSALRKAKKMSLAGSVIICDRFPQKTISGINDGPGLQQQGDNWWAKSEMSLFYKVAEVEPDIVIRLQVSPEVAAARKPEHDSESIRKKCSIIDQITFENTTVINIDANKPYDQVLSNVKQEIWKIL</sequence>
<comment type="caution">
    <text evidence="1">The sequence shown here is derived from an EMBL/GenBank/DDBJ whole genome shotgun (WGS) entry which is preliminary data.</text>
</comment>
<dbReference type="EMBL" id="JACXAJ010000004">
    <property type="protein sequence ID" value="MBD1397712.1"/>
    <property type="molecule type" value="Genomic_DNA"/>
</dbReference>
<dbReference type="RefSeq" id="WP_191183860.1">
    <property type="nucleotide sequence ID" value="NZ_JACXAJ010000004.1"/>
</dbReference>
<gene>
    <name evidence="1" type="ORF">H9Q13_11100</name>
</gene>
<keyword evidence="2" id="KW-1185">Reference proteome</keyword>
<dbReference type="SUPFAM" id="SSF52540">
    <property type="entry name" value="P-loop containing nucleoside triphosphate hydrolases"/>
    <property type="match status" value="1"/>
</dbReference>
<evidence type="ECO:0000313" key="2">
    <source>
        <dbReference type="Proteomes" id="UP000625551"/>
    </source>
</evidence>
<dbReference type="InterPro" id="IPR027417">
    <property type="entry name" value="P-loop_NTPase"/>
</dbReference>